<keyword evidence="1" id="KW-1185">Reference proteome</keyword>
<sequence>MCSDNWLVARMKRRPFGNDTEVRIGDINLGNNCPVTRMLTFSYEFSYPVINCGISKLVFQGDEVFVFTEINYRPMLDIFHKFHVVCFVKRPRLSFLVPFGMNGYDINIASESGSSEVTKGQQPSASSPQSKTCEPNFSSYNKDQLPINHWINNACITSLP</sequence>
<dbReference type="RefSeq" id="XP_073925650.1">
    <property type="nucleotide sequence ID" value="XM_074069549.1"/>
</dbReference>
<evidence type="ECO:0000313" key="1">
    <source>
        <dbReference type="Proteomes" id="UP001732720"/>
    </source>
</evidence>
<accession>A0AC58M8C1</accession>
<gene>
    <name evidence="2" type="primary">LOC109699165</name>
</gene>
<protein>
    <submittedName>
        <fullName evidence="2">Oocyte-secreted protein 4B</fullName>
    </submittedName>
</protein>
<proteinExistence type="predicted"/>
<evidence type="ECO:0000313" key="2">
    <source>
        <dbReference type="RefSeq" id="XP_073925650.1"/>
    </source>
</evidence>
<organism evidence="1 2">
    <name type="scientific">Castor canadensis</name>
    <name type="common">American beaver</name>
    <dbReference type="NCBI Taxonomy" id="51338"/>
    <lineage>
        <taxon>Eukaryota</taxon>
        <taxon>Metazoa</taxon>
        <taxon>Chordata</taxon>
        <taxon>Craniata</taxon>
        <taxon>Vertebrata</taxon>
        <taxon>Euteleostomi</taxon>
        <taxon>Mammalia</taxon>
        <taxon>Eutheria</taxon>
        <taxon>Euarchontoglires</taxon>
        <taxon>Glires</taxon>
        <taxon>Rodentia</taxon>
        <taxon>Castorimorpha</taxon>
        <taxon>Castoridae</taxon>
        <taxon>Castor</taxon>
    </lineage>
</organism>
<reference evidence="2" key="1">
    <citation type="submission" date="2025-08" db="UniProtKB">
        <authorList>
            <consortium name="RefSeq"/>
        </authorList>
    </citation>
    <scope>IDENTIFICATION</scope>
</reference>
<name>A0AC58M8C1_CASCN</name>
<dbReference type="Proteomes" id="UP001732720">
    <property type="component" value="Chromosome 1"/>
</dbReference>